<protein>
    <submittedName>
        <fullName evidence="1">Uncharacterized protein</fullName>
    </submittedName>
</protein>
<accession>A0A7J7U5N3</accession>
<gene>
    <name evidence="1" type="ORF">mMyoMyo1_008874</name>
</gene>
<dbReference type="EMBL" id="JABWUV010000014">
    <property type="protein sequence ID" value="KAF6308096.1"/>
    <property type="molecule type" value="Genomic_DNA"/>
</dbReference>
<sequence>MWDSVCQCVSEARPLGCFLSPHPRTSVLHAVEYCLLWTEFVFSPNSFVKALIPNMMVFEVGAFGSPPGRIMVIIRRGERACFLYSLQREGHREDGHLQTQQVLPGTSSVGTLIWTLSFEN</sequence>
<reference evidence="1 2" key="1">
    <citation type="journal article" date="2020" name="Nature">
        <title>Six reference-quality genomes reveal evolution of bat adaptations.</title>
        <authorList>
            <person name="Jebb D."/>
            <person name="Huang Z."/>
            <person name="Pippel M."/>
            <person name="Hughes G.M."/>
            <person name="Lavrichenko K."/>
            <person name="Devanna P."/>
            <person name="Winkler S."/>
            <person name="Jermiin L.S."/>
            <person name="Skirmuntt E.C."/>
            <person name="Katzourakis A."/>
            <person name="Burkitt-Gray L."/>
            <person name="Ray D.A."/>
            <person name="Sullivan K.A.M."/>
            <person name="Roscito J.G."/>
            <person name="Kirilenko B.M."/>
            <person name="Davalos L.M."/>
            <person name="Corthals A.P."/>
            <person name="Power M.L."/>
            <person name="Jones G."/>
            <person name="Ransome R.D."/>
            <person name="Dechmann D.K.N."/>
            <person name="Locatelli A.G."/>
            <person name="Puechmaille S.J."/>
            <person name="Fedrigo O."/>
            <person name="Jarvis E.D."/>
            <person name="Hiller M."/>
            <person name="Vernes S.C."/>
            <person name="Myers E.W."/>
            <person name="Teeling E.C."/>
        </authorList>
    </citation>
    <scope>NUCLEOTIDE SEQUENCE [LARGE SCALE GENOMIC DNA]</scope>
    <source>
        <strain evidence="1">MMyoMyo1</strain>
        <tissue evidence="1">Flight muscle</tissue>
    </source>
</reference>
<keyword evidence="2" id="KW-1185">Reference proteome</keyword>
<dbReference type="Proteomes" id="UP000527355">
    <property type="component" value="Unassembled WGS sequence"/>
</dbReference>
<name>A0A7J7U5N3_MYOMY</name>
<dbReference type="AlphaFoldDB" id="A0A7J7U5N3"/>
<proteinExistence type="predicted"/>
<evidence type="ECO:0000313" key="1">
    <source>
        <dbReference type="EMBL" id="KAF6308096.1"/>
    </source>
</evidence>
<organism evidence="1 2">
    <name type="scientific">Myotis myotis</name>
    <name type="common">Greater mouse-eared bat</name>
    <name type="synonym">Vespertilio myotis</name>
    <dbReference type="NCBI Taxonomy" id="51298"/>
    <lineage>
        <taxon>Eukaryota</taxon>
        <taxon>Metazoa</taxon>
        <taxon>Chordata</taxon>
        <taxon>Craniata</taxon>
        <taxon>Vertebrata</taxon>
        <taxon>Euteleostomi</taxon>
        <taxon>Mammalia</taxon>
        <taxon>Eutheria</taxon>
        <taxon>Laurasiatheria</taxon>
        <taxon>Chiroptera</taxon>
        <taxon>Yangochiroptera</taxon>
        <taxon>Vespertilionidae</taxon>
        <taxon>Myotis</taxon>
    </lineage>
</organism>
<evidence type="ECO:0000313" key="2">
    <source>
        <dbReference type="Proteomes" id="UP000527355"/>
    </source>
</evidence>
<comment type="caution">
    <text evidence="1">The sequence shown here is derived from an EMBL/GenBank/DDBJ whole genome shotgun (WGS) entry which is preliminary data.</text>
</comment>